<dbReference type="Pfam" id="PF06628">
    <property type="entry name" value="Catalase-rel"/>
    <property type="match status" value="1"/>
</dbReference>
<dbReference type="InterPro" id="IPR018028">
    <property type="entry name" value="Catalase"/>
</dbReference>
<feature type="signal peptide" evidence="8">
    <location>
        <begin position="1"/>
        <end position="19"/>
    </location>
</feature>
<dbReference type="Gene3D" id="2.40.180.10">
    <property type="entry name" value="Catalase core domain"/>
    <property type="match status" value="1"/>
</dbReference>
<dbReference type="SUPFAM" id="SSF56634">
    <property type="entry name" value="Heme-dependent catalase-like"/>
    <property type="match status" value="1"/>
</dbReference>
<keyword evidence="8" id="KW-0732">Signal</keyword>
<evidence type="ECO:0000256" key="4">
    <source>
        <dbReference type="ARBA" id="ARBA00022723"/>
    </source>
</evidence>
<keyword evidence="6" id="KW-0408">Iron</keyword>
<dbReference type="PANTHER" id="PTHR11465">
    <property type="entry name" value="CATALASE"/>
    <property type="match status" value="1"/>
</dbReference>
<dbReference type="SMART" id="SM01060">
    <property type="entry name" value="Catalase"/>
    <property type="match status" value="1"/>
</dbReference>
<dbReference type="InterPro" id="IPR020835">
    <property type="entry name" value="Catalase_sf"/>
</dbReference>
<dbReference type="InterPro" id="IPR011614">
    <property type="entry name" value="Catalase_core"/>
</dbReference>
<comment type="similarity">
    <text evidence="1">Belongs to the catalase family.</text>
</comment>
<reference evidence="10 11" key="1">
    <citation type="submission" date="2021-06" db="EMBL/GenBank/DDBJ databases">
        <title>A haploid diamondback moth (Plutella xylostella L.) genome assembly resolves 31 chromosomes and identifies a diamide resistance mutation.</title>
        <authorList>
            <person name="Ward C.M."/>
            <person name="Perry K.D."/>
            <person name="Baker G."/>
            <person name="Powis K."/>
            <person name="Heckel D.G."/>
            <person name="Baxter S.W."/>
        </authorList>
    </citation>
    <scope>NUCLEOTIDE SEQUENCE [LARGE SCALE GENOMIC DNA]</scope>
    <source>
        <strain evidence="10 11">LV</strain>
        <tissue evidence="10">Single pupa</tissue>
    </source>
</reference>
<accession>A0ABQ7QRQ5</accession>
<dbReference type="PRINTS" id="PR00067">
    <property type="entry name" value="CATALASE"/>
</dbReference>
<dbReference type="EMBL" id="JAHIBW010000009">
    <property type="protein sequence ID" value="KAG7307714.1"/>
    <property type="molecule type" value="Genomic_DNA"/>
</dbReference>
<keyword evidence="5" id="KW-0560">Oxidoreductase</keyword>
<evidence type="ECO:0000256" key="7">
    <source>
        <dbReference type="ARBA" id="ARBA00023324"/>
    </source>
</evidence>
<evidence type="ECO:0000259" key="9">
    <source>
        <dbReference type="SMART" id="SM01060"/>
    </source>
</evidence>
<protein>
    <recommendedName>
        <fullName evidence="9">Catalase core domain-containing protein</fullName>
    </recommendedName>
</protein>
<dbReference type="InterPro" id="IPR010582">
    <property type="entry name" value="Catalase_immune_responsive"/>
</dbReference>
<keyword evidence="2" id="KW-0575">Peroxidase</keyword>
<evidence type="ECO:0000256" key="2">
    <source>
        <dbReference type="ARBA" id="ARBA00022559"/>
    </source>
</evidence>
<evidence type="ECO:0000256" key="5">
    <source>
        <dbReference type="ARBA" id="ARBA00023002"/>
    </source>
</evidence>
<evidence type="ECO:0000256" key="1">
    <source>
        <dbReference type="ARBA" id="ARBA00005329"/>
    </source>
</evidence>
<proteinExistence type="inferred from homology"/>
<evidence type="ECO:0000313" key="10">
    <source>
        <dbReference type="EMBL" id="KAG7307714.1"/>
    </source>
</evidence>
<dbReference type="PROSITE" id="PS51402">
    <property type="entry name" value="CATALASE_3"/>
    <property type="match status" value="1"/>
</dbReference>
<name>A0ABQ7QRQ5_PLUXY</name>
<organism evidence="10 11">
    <name type="scientific">Plutella xylostella</name>
    <name type="common">Diamondback moth</name>
    <name type="synonym">Plutella maculipennis</name>
    <dbReference type="NCBI Taxonomy" id="51655"/>
    <lineage>
        <taxon>Eukaryota</taxon>
        <taxon>Metazoa</taxon>
        <taxon>Ecdysozoa</taxon>
        <taxon>Arthropoda</taxon>
        <taxon>Hexapoda</taxon>
        <taxon>Insecta</taxon>
        <taxon>Pterygota</taxon>
        <taxon>Neoptera</taxon>
        <taxon>Endopterygota</taxon>
        <taxon>Lepidoptera</taxon>
        <taxon>Glossata</taxon>
        <taxon>Ditrysia</taxon>
        <taxon>Yponomeutoidea</taxon>
        <taxon>Plutellidae</taxon>
        <taxon>Plutella</taxon>
    </lineage>
</organism>
<evidence type="ECO:0000256" key="8">
    <source>
        <dbReference type="SAM" id="SignalP"/>
    </source>
</evidence>
<keyword evidence="7" id="KW-0376">Hydrogen peroxide</keyword>
<keyword evidence="3" id="KW-0349">Heme</keyword>
<dbReference type="Pfam" id="PF00199">
    <property type="entry name" value="Catalase"/>
    <property type="match status" value="1"/>
</dbReference>
<comment type="caution">
    <text evidence="10">The sequence shown here is derived from an EMBL/GenBank/DDBJ whole genome shotgun (WGS) entry which is preliminary data.</text>
</comment>
<dbReference type="Proteomes" id="UP000823941">
    <property type="component" value="Chromosome 9"/>
</dbReference>
<evidence type="ECO:0000256" key="6">
    <source>
        <dbReference type="ARBA" id="ARBA00023004"/>
    </source>
</evidence>
<sequence>MHSGIVVCVVFLYVNFANCFNTSDGNVDNVSFQLYSYREKTPKPALLTASSGQPIYDVDTDALDGDLLINQYFLDSIDSAVNARIPAREAFAKAAAAHGYFIVTNDVTKYTKAKLFEKVGKKTKIFARLGISQVFKGQSDTTLAAARGMAVKFYTEQGNLDLLGVNVPVYFYKNPLLFKELFHSFGPNPKTSIQDPNAIIDFIVQNPVTLHSLLWFFSEYGLPKGYRHMNAFPIHSFQLYNEKGQSYFARFKILSELGYESLSLDQAAAISSYDFNFFTRDLYNSIERKNYPTWSLEMDVLNVFGIKNLHFDPFDVTRLWPNGTYTTVPIGKIILDRNVENYFAEAEQAAFNPINLVPGIKNPPEKLYMARTFAYSSAQKNRLGSNYNKIPINCPMYAETYNRDGDPPVLDNGGDAVNYYPNSFNGPVPYYDPARPRQQFKIVETNEVHLEDSRKFYQDVLALDDQKQRLVDNFVRASLRVKHSLQEKLLNLFQKVDPDLAARYEKTLDKIKKNVKLPNVVEDLDDDNLNPFSNA</sequence>
<gene>
    <name evidence="10" type="ORF">JYU34_006283</name>
</gene>
<evidence type="ECO:0000313" key="11">
    <source>
        <dbReference type="Proteomes" id="UP000823941"/>
    </source>
</evidence>
<dbReference type="InterPro" id="IPR024711">
    <property type="entry name" value="Catalase_clade1/3"/>
</dbReference>
<evidence type="ECO:0000256" key="3">
    <source>
        <dbReference type="ARBA" id="ARBA00022617"/>
    </source>
</evidence>
<keyword evidence="4" id="KW-0479">Metal-binding</keyword>
<dbReference type="PIRSF" id="PIRSF038928">
    <property type="entry name" value="Catalase_clade1-3"/>
    <property type="match status" value="1"/>
</dbReference>
<feature type="chain" id="PRO_5046182393" description="Catalase core domain-containing protein" evidence="8">
    <location>
        <begin position="20"/>
        <end position="535"/>
    </location>
</feature>
<keyword evidence="11" id="KW-1185">Reference proteome</keyword>
<feature type="domain" description="Catalase core" evidence="9">
    <location>
        <begin position="48"/>
        <end position="428"/>
    </location>
</feature>